<feature type="signal peptide" evidence="3">
    <location>
        <begin position="1"/>
        <end position="18"/>
    </location>
</feature>
<evidence type="ECO:0000256" key="1">
    <source>
        <dbReference type="ARBA" id="ARBA00022729"/>
    </source>
</evidence>
<organism evidence="4 5">
    <name type="scientific">Lasallia pustulata</name>
    <dbReference type="NCBI Taxonomy" id="136370"/>
    <lineage>
        <taxon>Eukaryota</taxon>
        <taxon>Fungi</taxon>
        <taxon>Dikarya</taxon>
        <taxon>Ascomycota</taxon>
        <taxon>Pezizomycotina</taxon>
        <taxon>Lecanoromycetes</taxon>
        <taxon>OSLEUM clade</taxon>
        <taxon>Umbilicariomycetidae</taxon>
        <taxon>Umbilicariales</taxon>
        <taxon>Umbilicariaceae</taxon>
        <taxon>Lasallia</taxon>
    </lineage>
</organism>
<feature type="chain" id="PRO_5012122405" evidence="3">
    <location>
        <begin position="19"/>
        <end position="303"/>
    </location>
</feature>
<dbReference type="CDD" id="cd22191">
    <property type="entry name" value="DPBB_RlpA_EXP_N-like"/>
    <property type="match status" value="1"/>
</dbReference>
<feature type="region of interest" description="Disordered" evidence="2">
    <location>
        <begin position="119"/>
        <end position="147"/>
    </location>
</feature>
<proteinExistence type="predicted"/>
<evidence type="ECO:0000256" key="3">
    <source>
        <dbReference type="SAM" id="SignalP"/>
    </source>
</evidence>
<feature type="region of interest" description="Disordered" evidence="2">
    <location>
        <begin position="56"/>
        <end position="86"/>
    </location>
</feature>
<dbReference type="SUPFAM" id="SSF50685">
    <property type="entry name" value="Barwin-like endoglucanases"/>
    <property type="match status" value="1"/>
</dbReference>
<sequence>MKQSSILAFYGLLAFAAAVPFVNRDLVTVVVTEEVIETIDMTTTVWLAAGGAPAVPTSSVHSGHGNPVSPASSTSTSTSSPVAAAVSQAVSSTPPAQYSVPQSSSSTSSSSSATSIVSMSSASPTSTTSTTAPPSSTSSASAYTAPAPTTTSTLQASASVQPVSYAATSCLPYPNPATTAGVIPGAYFPPSCNSTSGGCSGDITYYDVGMGACGITSSADQPVIAVSYLMMGTASNSNPLCGKTVTIKNANTGASAQATVVDKCMGCCDHESIDLSDSLFETLNGGSLAAGRVSSGITWYFND</sequence>
<name>A0A1W5DCR4_9LECA</name>
<dbReference type="Gene3D" id="2.40.40.10">
    <property type="entry name" value="RlpA-like domain"/>
    <property type="match status" value="1"/>
</dbReference>
<evidence type="ECO:0000313" key="5">
    <source>
        <dbReference type="Proteomes" id="UP000192927"/>
    </source>
</evidence>
<dbReference type="AlphaFoldDB" id="A0A1W5DCR4"/>
<evidence type="ECO:0000256" key="2">
    <source>
        <dbReference type="SAM" id="MobiDB-lite"/>
    </source>
</evidence>
<dbReference type="EMBL" id="FWEW01003742">
    <property type="protein sequence ID" value="SLM40948.1"/>
    <property type="molecule type" value="Genomic_DNA"/>
</dbReference>
<protein>
    <submittedName>
        <fullName evidence="4">RlpA-like double-psi beta-barrel domain</fullName>
    </submittedName>
</protein>
<feature type="compositionally biased region" description="Low complexity" evidence="2">
    <location>
        <begin position="67"/>
        <end position="86"/>
    </location>
</feature>
<keyword evidence="1 3" id="KW-0732">Signal</keyword>
<dbReference type="InterPro" id="IPR036908">
    <property type="entry name" value="RlpA-like_sf"/>
</dbReference>
<accession>A0A1W5DCR4</accession>
<dbReference type="PANTHER" id="PTHR31836:SF28">
    <property type="entry name" value="SRCR DOMAIN-CONTAINING PROTEIN-RELATED"/>
    <property type="match status" value="1"/>
</dbReference>
<dbReference type="PANTHER" id="PTHR31836">
    <property type="match status" value="1"/>
</dbReference>
<reference evidence="5" key="1">
    <citation type="submission" date="2017-03" db="EMBL/GenBank/DDBJ databases">
        <authorList>
            <person name="Sharma R."/>
            <person name="Thines M."/>
        </authorList>
    </citation>
    <scope>NUCLEOTIDE SEQUENCE [LARGE SCALE GENOMIC DNA]</scope>
</reference>
<evidence type="ECO:0000313" key="4">
    <source>
        <dbReference type="EMBL" id="SLM40948.1"/>
    </source>
</evidence>
<dbReference type="Proteomes" id="UP000192927">
    <property type="component" value="Unassembled WGS sequence"/>
</dbReference>
<dbReference type="InterPro" id="IPR051477">
    <property type="entry name" value="Expansin_CellWall"/>
</dbReference>
<keyword evidence="5" id="KW-1185">Reference proteome</keyword>